<dbReference type="InterPro" id="IPR029058">
    <property type="entry name" value="AB_hydrolase_fold"/>
</dbReference>
<feature type="chain" id="PRO_5003684797" evidence="1">
    <location>
        <begin position="20"/>
        <end position="401"/>
    </location>
</feature>
<dbReference type="EMBL" id="CP003379">
    <property type="protein sequence ID" value="AFL88081.1"/>
    <property type="molecule type" value="Genomic_DNA"/>
</dbReference>
<sequence>MKYIAMFAAAALTAGTAWAQPPAACKPSSLNIPGAPYPCVMPDRTAMFRVNAPAAQKVQVSAGGRVDMTKKEDGLWYATTPPLVEGFHYYTINIDGASVSDPATRTYFGGGLWSSAIEVPAADAEFYAHKDVPHGVVREQEYFSTVTQQWRRAMVYTPPGYDANAKVRYPVLYLLHGWGENEVGWTYQGHVDQIMDNLIATNKAKPMVIVMDNLNAAKPGEDASIYNARSVLTQAVPVPPPAPGATPAPRGMPRMSNTFTEMMVADLIPMVEKNYRTAPGRENRAMAGLSMGGFQTLNTGLTNLDKFAYLAGFSGNCGSLGASFDPKTSCSGAFADPAAFNKKVKLLYISTGSVEGPRVKQFSDALQTAGVNNVYFESPGTAHEWLTWRRSFQDFAPRLFR</sequence>
<dbReference type="PANTHER" id="PTHR48098">
    <property type="entry name" value="ENTEROCHELIN ESTERASE-RELATED"/>
    <property type="match status" value="1"/>
</dbReference>
<dbReference type="InterPro" id="IPR050583">
    <property type="entry name" value="Mycobacterial_A85_antigen"/>
</dbReference>
<protein>
    <submittedName>
        <fullName evidence="2">Enterochelin esterase-like enzyme</fullName>
    </submittedName>
</protein>
<reference evidence="2 3" key="1">
    <citation type="submission" date="2012-06" db="EMBL/GenBank/DDBJ databases">
        <title>Complete genome of Terriglobus roseus DSM 18391.</title>
        <authorList>
            <consortium name="US DOE Joint Genome Institute (JGI-PGF)"/>
            <person name="Lucas S."/>
            <person name="Copeland A."/>
            <person name="Lapidus A."/>
            <person name="Glavina del Rio T."/>
            <person name="Dalin E."/>
            <person name="Tice H."/>
            <person name="Bruce D."/>
            <person name="Goodwin L."/>
            <person name="Pitluck S."/>
            <person name="Peters L."/>
            <person name="Mikhailova N."/>
            <person name="Munk A.C.C."/>
            <person name="Kyrpides N."/>
            <person name="Mavromatis K."/>
            <person name="Ivanova N."/>
            <person name="Brettin T."/>
            <person name="Detter J.C."/>
            <person name="Han C."/>
            <person name="Larimer F."/>
            <person name="Land M."/>
            <person name="Hauser L."/>
            <person name="Markowitz V."/>
            <person name="Cheng J.-F."/>
            <person name="Hugenholtz P."/>
            <person name="Woyke T."/>
            <person name="Wu D."/>
            <person name="Brambilla E."/>
            <person name="Klenk H.-P."/>
            <person name="Eisen J.A."/>
        </authorList>
    </citation>
    <scope>NUCLEOTIDE SEQUENCE [LARGE SCALE GENOMIC DNA]</scope>
    <source>
        <strain evidence="3">DSM 18391 / NRRL B-41598 / KBS 63</strain>
    </source>
</reference>
<keyword evidence="1" id="KW-0732">Signal</keyword>
<dbReference type="CDD" id="cd02858">
    <property type="entry name" value="E_set_Esterase_N"/>
    <property type="match status" value="1"/>
</dbReference>
<dbReference type="RefSeq" id="WP_014785650.1">
    <property type="nucleotide sequence ID" value="NC_018014.1"/>
</dbReference>
<gene>
    <name evidence="2" type="ordered locus">Terro_1785</name>
</gene>
<feature type="signal peptide" evidence="1">
    <location>
        <begin position="1"/>
        <end position="19"/>
    </location>
</feature>
<dbReference type="Proteomes" id="UP000006056">
    <property type="component" value="Chromosome"/>
</dbReference>
<dbReference type="KEGG" id="trs:Terro_1785"/>
<dbReference type="InterPro" id="IPR013783">
    <property type="entry name" value="Ig-like_fold"/>
</dbReference>
<name>I3ZFR3_TERRK</name>
<keyword evidence="3" id="KW-1185">Reference proteome</keyword>
<dbReference type="SUPFAM" id="SSF53474">
    <property type="entry name" value="alpha/beta-Hydrolases"/>
    <property type="match status" value="1"/>
</dbReference>
<dbReference type="AlphaFoldDB" id="I3ZFR3"/>
<dbReference type="eggNOG" id="COG2382">
    <property type="taxonomic scope" value="Bacteria"/>
</dbReference>
<dbReference type="GO" id="GO:0016747">
    <property type="term" value="F:acyltransferase activity, transferring groups other than amino-acyl groups"/>
    <property type="evidence" value="ECO:0007669"/>
    <property type="project" value="TreeGrafter"/>
</dbReference>
<dbReference type="HOGENOM" id="CLU_037618_2_1_0"/>
<dbReference type="PANTHER" id="PTHR48098:SF1">
    <property type="entry name" value="DIACYLGLYCEROL ACYLTRANSFERASE_MYCOLYLTRANSFERASE AG85A"/>
    <property type="match status" value="1"/>
</dbReference>
<dbReference type="Pfam" id="PF00756">
    <property type="entry name" value="Esterase"/>
    <property type="match status" value="1"/>
</dbReference>
<dbReference type="InterPro" id="IPR000801">
    <property type="entry name" value="Esterase-like"/>
</dbReference>
<evidence type="ECO:0000256" key="1">
    <source>
        <dbReference type="SAM" id="SignalP"/>
    </source>
</evidence>
<accession>I3ZFR3</accession>
<dbReference type="Gene3D" id="3.40.50.1820">
    <property type="entry name" value="alpha/beta hydrolase"/>
    <property type="match status" value="1"/>
</dbReference>
<dbReference type="SUPFAM" id="SSF81296">
    <property type="entry name" value="E set domains"/>
    <property type="match status" value="1"/>
</dbReference>
<dbReference type="Gene3D" id="2.60.40.10">
    <property type="entry name" value="Immunoglobulins"/>
    <property type="match status" value="1"/>
</dbReference>
<evidence type="ECO:0000313" key="3">
    <source>
        <dbReference type="Proteomes" id="UP000006056"/>
    </source>
</evidence>
<evidence type="ECO:0000313" key="2">
    <source>
        <dbReference type="EMBL" id="AFL88081.1"/>
    </source>
</evidence>
<dbReference type="InterPro" id="IPR014756">
    <property type="entry name" value="Ig_E-set"/>
</dbReference>
<proteinExistence type="predicted"/>
<dbReference type="PATRIC" id="fig|926566.3.peg.1759"/>
<dbReference type="STRING" id="926566.Terro_1785"/>
<organism evidence="2 3">
    <name type="scientific">Terriglobus roseus (strain DSM 18391 / NRRL B-41598 / KBS 63)</name>
    <dbReference type="NCBI Taxonomy" id="926566"/>
    <lineage>
        <taxon>Bacteria</taxon>
        <taxon>Pseudomonadati</taxon>
        <taxon>Acidobacteriota</taxon>
        <taxon>Terriglobia</taxon>
        <taxon>Terriglobales</taxon>
        <taxon>Acidobacteriaceae</taxon>
        <taxon>Terriglobus</taxon>
    </lineage>
</organism>